<comment type="cofactor">
    <cofactor evidence="5">
        <name>Fe(2+)</name>
        <dbReference type="ChEBI" id="CHEBI:29033"/>
    </cofactor>
    <text evidence="5">Binds 1 Fe(2+) ion per subunit.</text>
</comment>
<evidence type="ECO:0008006" key="8">
    <source>
        <dbReference type="Google" id="ProtNLM"/>
    </source>
</evidence>
<gene>
    <name evidence="6" type="ORF">AAG570_002108</name>
</gene>
<sequence>MKRNEIDKRNENGEDLLPNCDLSVWLRSCDEEVIEPIIGQKTGQIPKWLNGSLLRNGPGSLGVGESKFQHLFDGSSLIHRFGIRDGEVTYQCRFLQTNTLKKNQAAKRIVISEFGTEGVPDPCHTIFDKLSAFFHPQEVSDNCMISIYPFADELYTFSEYPVIHRIDPMTIETLKTVDVSNYVSIVHHTSHPHIMVDGTVYNLGLTVTPTGPKYAIVEFPFTREGEKKPGGDVFGEATVVASVATRWPLHPGYMHTFGVTDNYWVIVEQPMSVSVAAVLATKFTNKATSSNLRWFPEYNTLILIVSKRTGSLVATYYCEPFFYLHIINQYEEEGYVVLDICVYKDPSMIHCMYIDALKVSPDELYS</sequence>
<comment type="similarity">
    <text evidence="1">Belongs to the carotenoid oxygenase family.</text>
</comment>
<evidence type="ECO:0000256" key="1">
    <source>
        <dbReference type="ARBA" id="ARBA00006787"/>
    </source>
</evidence>
<dbReference type="Pfam" id="PF03055">
    <property type="entry name" value="RPE65"/>
    <property type="match status" value="1"/>
</dbReference>
<dbReference type="PANTHER" id="PTHR10543:SF24">
    <property type="entry name" value="CAROTENOID ISOMEROOXYGENASE"/>
    <property type="match status" value="1"/>
</dbReference>
<dbReference type="EMBL" id="JBFDAA010000012">
    <property type="protein sequence ID" value="KAL1123020.1"/>
    <property type="molecule type" value="Genomic_DNA"/>
</dbReference>
<dbReference type="GO" id="GO:0046872">
    <property type="term" value="F:metal ion binding"/>
    <property type="evidence" value="ECO:0007669"/>
    <property type="project" value="UniProtKB-KW"/>
</dbReference>
<proteinExistence type="inferred from homology"/>
<reference evidence="6 7" key="1">
    <citation type="submission" date="2024-07" db="EMBL/GenBank/DDBJ databases">
        <title>Chromosome-level genome assembly of the water stick insect Ranatra chinensis (Heteroptera: Nepidae).</title>
        <authorList>
            <person name="Liu X."/>
        </authorList>
    </citation>
    <scope>NUCLEOTIDE SEQUENCE [LARGE SCALE GENOMIC DNA]</scope>
    <source>
        <strain evidence="6">Cailab_2021Rc</strain>
        <tissue evidence="6">Muscle</tissue>
    </source>
</reference>
<comment type="caution">
    <text evidence="6">The sequence shown here is derived from an EMBL/GenBank/DDBJ whole genome shotgun (WGS) entry which is preliminary data.</text>
</comment>
<evidence type="ECO:0000256" key="2">
    <source>
        <dbReference type="ARBA" id="ARBA00022723"/>
    </source>
</evidence>
<protein>
    <recommendedName>
        <fullName evidence="8">Beta,beta-carotene 15,15'-dioxygenase</fullName>
    </recommendedName>
</protein>
<keyword evidence="2 5" id="KW-0479">Metal-binding</keyword>
<keyword evidence="4 5" id="KW-0408">Iron</keyword>
<feature type="binding site" evidence="5">
    <location>
        <position position="325"/>
    </location>
    <ligand>
        <name>Fe cation</name>
        <dbReference type="ChEBI" id="CHEBI:24875"/>
        <note>catalytic</note>
    </ligand>
</feature>
<dbReference type="Proteomes" id="UP001558652">
    <property type="component" value="Unassembled WGS sequence"/>
</dbReference>
<feature type="binding site" evidence="5">
    <location>
        <position position="255"/>
    </location>
    <ligand>
        <name>Fe cation</name>
        <dbReference type="ChEBI" id="CHEBI:24875"/>
        <note>catalytic</note>
    </ligand>
</feature>
<dbReference type="AlphaFoldDB" id="A0ABD0Y6J4"/>
<evidence type="ECO:0000256" key="3">
    <source>
        <dbReference type="ARBA" id="ARBA00023002"/>
    </source>
</evidence>
<dbReference type="GO" id="GO:0016491">
    <property type="term" value="F:oxidoreductase activity"/>
    <property type="evidence" value="ECO:0007669"/>
    <property type="project" value="UniProtKB-KW"/>
</dbReference>
<dbReference type="PANTHER" id="PTHR10543">
    <property type="entry name" value="BETA-CAROTENE DIOXYGENASE"/>
    <property type="match status" value="1"/>
</dbReference>
<organism evidence="6 7">
    <name type="scientific">Ranatra chinensis</name>
    <dbReference type="NCBI Taxonomy" id="642074"/>
    <lineage>
        <taxon>Eukaryota</taxon>
        <taxon>Metazoa</taxon>
        <taxon>Ecdysozoa</taxon>
        <taxon>Arthropoda</taxon>
        <taxon>Hexapoda</taxon>
        <taxon>Insecta</taxon>
        <taxon>Pterygota</taxon>
        <taxon>Neoptera</taxon>
        <taxon>Paraneoptera</taxon>
        <taxon>Hemiptera</taxon>
        <taxon>Heteroptera</taxon>
        <taxon>Panheteroptera</taxon>
        <taxon>Nepomorpha</taxon>
        <taxon>Nepidae</taxon>
        <taxon>Ranatrinae</taxon>
        <taxon>Ranatra</taxon>
    </lineage>
</organism>
<name>A0ABD0Y6J4_9HEMI</name>
<keyword evidence="3" id="KW-0560">Oxidoreductase</keyword>
<evidence type="ECO:0000256" key="5">
    <source>
        <dbReference type="PIRSR" id="PIRSR604294-1"/>
    </source>
</evidence>
<accession>A0ABD0Y6J4</accession>
<evidence type="ECO:0000256" key="4">
    <source>
        <dbReference type="ARBA" id="ARBA00023004"/>
    </source>
</evidence>
<dbReference type="InterPro" id="IPR004294">
    <property type="entry name" value="Carotenoid_Oase"/>
</dbReference>
<keyword evidence="7" id="KW-1185">Reference proteome</keyword>
<evidence type="ECO:0000313" key="7">
    <source>
        <dbReference type="Proteomes" id="UP001558652"/>
    </source>
</evidence>
<feature type="binding site" evidence="5">
    <location>
        <position position="191"/>
    </location>
    <ligand>
        <name>Fe cation</name>
        <dbReference type="ChEBI" id="CHEBI:24875"/>
        <note>catalytic</note>
    </ligand>
</feature>
<evidence type="ECO:0000313" key="6">
    <source>
        <dbReference type="EMBL" id="KAL1123020.1"/>
    </source>
</evidence>